<dbReference type="EMBL" id="AJWZ01011445">
    <property type="protein sequence ID" value="EKC45241.1"/>
    <property type="molecule type" value="Genomic_DNA"/>
</dbReference>
<evidence type="ECO:0000313" key="1">
    <source>
        <dbReference type="EMBL" id="EKC45241.1"/>
    </source>
</evidence>
<proteinExistence type="predicted"/>
<reference evidence="1" key="1">
    <citation type="journal article" date="2013" name="Environ. Microbiol.">
        <title>Microbiota from the distal guts of lean and obese adolescents exhibit partial functional redundancy besides clear differences in community structure.</title>
        <authorList>
            <person name="Ferrer M."/>
            <person name="Ruiz A."/>
            <person name="Lanza F."/>
            <person name="Haange S.B."/>
            <person name="Oberbach A."/>
            <person name="Till H."/>
            <person name="Bargiela R."/>
            <person name="Campoy C."/>
            <person name="Segura M.T."/>
            <person name="Richter M."/>
            <person name="von Bergen M."/>
            <person name="Seifert J."/>
            <person name="Suarez A."/>
        </authorList>
    </citation>
    <scope>NUCLEOTIDE SEQUENCE</scope>
</reference>
<accession>K1SCY4</accession>
<sequence length="30" mass="3525">MKETISVNLASQAFTFDKDAYRRLKEYLDA</sequence>
<dbReference type="AlphaFoldDB" id="K1SCY4"/>
<protein>
    <submittedName>
        <fullName evidence="1">Uncharacterized protein</fullName>
    </submittedName>
</protein>
<feature type="non-terminal residue" evidence="1">
    <location>
        <position position="30"/>
    </location>
</feature>
<name>K1SCY4_9ZZZZ</name>
<comment type="caution">
    <text evidence="1">The sequence shown here is derived from an EMBL/GenBank/DDBJ whole genome shotgun (WGS) entry which is preliminary data.</text>
</comment>
<gene>
    <name evidence="1" type="ORF">OBE_16996</name>
</gene>
<organism evidence="1">
    <name type="scientific">human gut metagenome</name>
    <dbReference type="NCBI Taxonomy" id="408170"/>
    <lineage>
        <taxon>unclassified sequences</taxon>
        <taxon>metagenomes</taxon>
        <taxon>organismal metagenomes</taxon>
    </lineage>
</organism>